<feature type="transmembrane region" description="Helical" evidence="12">
    <location>
        <begin position="106"/>
        <end position="124"/>
    </location>
</feature>
<dbReference type="Pfam" id="PF00474">
    <property type="entry name" value="SSF"/>
    <property type="match status" value="1"/>
</dbReference>
<comment type="subcellular location">
    <subcellularLocation>
        <location evidence="1">Cell membrane</location>
        <topology evidence="1">Multi-pass membrane protein</topology>
    </subcellularLocation>
</comment>
<evidence type="ECO:0000256" key="1">
    <source>
        <dbReference type="ARBA" id="ARBA00004651"/>
    </source>
</evidence>
<evidence type="ECO:0000256" key="4">
    <source>
        <dbReference type="ARBA" id="ARBA00022475"/>
    </source>
</evidence>
<dbReference type="AlphaFoldDB" id="B7PU18"/>
<keyword evidence="4" id="KW-1003">Cell membrane</keyword>
<dbReference type="GO" id="GO:0006814">
    <property type="term" value="P:sodium ion transport"/>
    <property type="evidence" value="ECO:0007669"/>
    <property type="project" value="UniProtKB-KW"/>
</dbReference>
<proteinExistence type="inferred from homology"/>
<dbReference type="EnsemblMetazoa" id="ISCW006894-RA">
    <property type="protein sequence ID" value="ISCW006894-PA"/>
    <property type="gene ID" value="ISCW006894"/>
</dbReference>
<dbReference type="EMBL" id="DS789921">
    <property type="protein sequence ID" value="EEC10090.1"/>
    <property type="molecule type" value="Genomic_DNA"/>
</dbReference>
<evidence type="ECO:0000256" key="5">
    <source>
        <dbReference type="ARBA" id="ARBA00022692"/>
    </source>
</evidence>
<evidence type="ECO:0000256" key="7">
    <source>
        <dbReference type="ARBA" id="ARBA00023053"/>
    </source>
</evidence>
<feature type="transmembrane region" description="Helical" evidence="12">
    <location>
        <begin position="43"/>
        <end position="65"/>
    </location>
</feature>
<dbReference type="VEuPathDB" id="VectorBase:ISCW006894"/>
<feature type="non-terminal residue" evidence="13">
    <location>
        <position position="1"/>
    </location>
</feature>
<feature type="transmembrane region" description="Helical" evidence="12">
    <location>
        <begin position="72"/>
        <end position="94"/>
    </location>
</feature>
<keyword evidence="5 12" id="KW-0812">Transmembrane</keyword>
<evidence type="ECO:0000256" key="12">
    <source>
        <dbReference type="SAM" id="Phobius"/>
    </source>
</evidence>
<dbReference type="PaxDb" id="6945-B7PU18"/>
<dbReference type="GO" id="GO:0005886">
    <property type="term" value="C:plasma membrane"/>
    <property type="evidence" value="ECO:0007669"/>
    <property type="project" value="UniProtKB-SubCell"/>
</dbReference>
<evidence type="ECO:0000256" key="3">
    <source>
        <dbReference type="ARBA" id="ARBA00022448"/>
    </source>
</evidence>
<dbReference type="Gene3D" id="1.20.1730.10">
    <property type="entry name" value="Sodium/glucose cotransporter"/>
    <property type="match status" value="1"/>
</dbReference>
<dbReference type="VEuPathDB" id="VectorBase:ISCI006894"/>
<reference evidence="14" key="2">
    <citation type="submission" date="2020-05" db="UniProtKB">
        <authorList>
            <consortium name="EnsemblMetazoa"/>
        </authorList>
    </citation>
    <scope>IDENTIFICATION</scope>
    <source>
        <strain evidence="14">wikel</strain>
    </source>
</reference>
<evidence type="ECO:0000256" key="8">
    <source>
        <dbReference type="ARBA" id="ARBA00023065"/>
    </source>
</evidence>
<keyword evidence="15" id="KW-1185">Reference proteome</keyword>
<evidence type="ECO:0000313" key="15">
    <source>
        <dbReference type="Proteomes" id="UP000001555"/>
    </source>
</evidence>
<evidence type="ECO:0000256" key="10">
    <source>
        <dbReference type="ARBA" id="ARBA00023201"/>
    </source>
</evidence>
<keyword evidence="10" id="KW-0739">Sodium transport</keyword>
<reference evidence="13 15" key="1">
    <citation type="submission" date="2008-03" db="EMBL/GenBank/DDBJ databases">
        <title>Annotation of Ixodes scapularis.</title>
        <authorList>
            <consortium name="Ixodes scapularis Genome Project Consortium"/>
            <person name="Caler E."/>
            <person name="Hannick L.I."/>
            <person name="Bidwell S."/>
            <person name="Joardar V."/>
            <person name="Thiagarajan M."/>
            <person name="Amedeo P."/>
            <person name="Galinsky K.J."/>
            <person name="Schobel S."/>
            <person name="Inman J."/>
            <person name="Hostetler J."/>
            <person name="Miller J."/>
            <person name="Hammond M."/>
            <person name="Megy K."/>
            <person name="Lawson D."/>
            <person name="Kodira C."/>
            <person name="Sutton G."/>
            <person name="Meyer J."/>
            <person name="Hill C.A."/>
            <person name="Birren B."/>
            <person name="Nene V."/>
            <person name="Collins F."/>
            <person name="Alarcon-Chaidez F."/>
            <person name="Wikel S."/>
            <person name="Strausberg R."/>
        </authorList>
    </citation>
    <scope>NUCLEOTIDE SEQUENCE [LARGE SCALE GENOMIC DNA]</scope>
    <source>
        <strain evidence="15">Wikel</strain>
        <strain evidence="13">Wikel colony</strain>
    </source>
</reference>
<keyword evidence="3" id="KW-0813">Transport</keyword>
<dbReference type="Proteomes" id="UP000001555">
    <property type="component" value="Unassembled WGS sequence"/>
</dbReference>
<dbReference type="PANTHER" id="PTHR42985">
    <property type="entry name" value="SODIUM-COUPLED MONOCARBOXYLATE TRANSPORTER"/>
    <property type="match status" value="1"/>
</dbReference>
<evidence type="ECO:0000313" key="14">
    <source>
        <dbReference type="EnsemblMetazoa" id="ISCW006894-PA"/>
    </source>
</evidence>
<evidence type="ECO:0000256" key="2">
    <source>
        <dbReference type="ARBA" id="ARBA00006434"/>
    </source>
</evidence>
<evidence type="ECO:0000256" key="9">
    <source>
        <dbReference type="ARBA" id="ARBA00023136"/>
    </source>
</evidence>
<dbReference type="InterPro" id="IPR051163">
    <property type="entry name" value="Sodium:Solute_Symporter_SSF"/>
</dbReference>
<dbReference type="PANTHER" id="PTHR42985:SF40">
    <property type="entry name" value="LD47995P-RELATED"/>
    <property type="match status" value="1"/>
</dbReference>
<keyword evidence="9 12" id="KW-0472">Membrane</keyword>
<dbReference type="HOGENOM" id="CLU_018808_7_1_1"/>
<dbReference type="PROSITE" id="PS50283">
    <property type="entry name" value="NA_SOLUT_SYMP_3"/>
    <property type="match status" value="1"/>
</dbReference>
<evidence type="ECO:0000256" key="11">
    <source>
        <dbReference type="RuleBase" id="RU362091"/>
    </source>
</evidence>
<evidence type="ECO:0000313" key="13">
    <source>
        <dbReference type="EMBL" id="EEC10090.1"/>
    </source>
</evidence>
<evidence type="ECO:0000256" key="6">
    <source>
        <dbReference type="ARBA" id="ARBA00022989"/>
    </source>
</evidence>
<gene>
    <name evidence="13" type="ORF">IscW_ISCW006894</name>
</gene>
<organism>
    <name type="scientific">Ixodes scapularis</name>
    <name type="common">Black-legged tick</name>
    <name type="synonym">Deer tick</name>
    <dbReference type="NCBI Taxonomy" id="6945"/>
    <lineage>
        <taxon>Eukaryota</taxon>
        <taxon>Metazoa</taxon>
        <taxon>Ecdysozoa</taxon>
        <taxon>Arthropoda</taxon>
        <taxon>Chelicerata</taxon>
        <taxon>Arachnida</taxon>
        <taxon>Acari</taxon>
        <taxon>Parasitiformes</taxon>
        <taxon>Ixodida</taxon>
        <taxon>Ixodoidea</taxon>
        <taxon>Ixodidae</taxon>
        <taxon>Ixodinae</taxon>
        <taxon>Ixodes</taxon>
    </lineage>
</organism>
<accession>B7PU18</accession>
<dbReference type="GO" id="GO:0022857">
    <property type="term" value="F:transmembrane transporter activity"/>
    <property type="evidence" value="ECO:0007669"/>
    <property type="project" value="InterPro"/>
</dbReference>
<dbReference type="InterPro" id="IPR001734">
    <property type="entry name" value="Na/solute_symporter"/>
</dbReference>
<keyword evidence="8" id="KW-0406">Ion transport</keyword>
<dbReference type="InterPro" id="IPR038377">
    <property type="entry name" value="Na/Glc_symporter_sf"/>
</dbReference>
<comment type="similarity">
    <text evidence="2 11">Belongs to the sodium:solute symporter (SSF) (TC 2.A.21) family.</text>
</comment>
<keyword evidence="6 12" id="KW-1133">Transmembrane helix</keyword>
<dbReference type="EMBL" id="ABJB010228982">
    <property type="status" value="NOT_ANNOTATED_CDS"/>
    <property type="molecule type" value="Genomic_DNA"/>
</dbReference>
<sequence>FAVFGVLMVVVLGLGLFFSFRRRSSLSVEEVFLGSRTLQMIPLALSVLATLVSSTGIISFTAHFYAYGMNMLWCILPYLMMIPVIVHIIIPVLYRLKVTSVFEYLGARYGSKISLTACIIYFLLT</sequence>
<feature type="non-terminal residue" evidence="13">
    <location>
        <position position="125"/>
    </location>
</feature>
<name>B7PU18_IXOSC</name>
<keyword evidence="7" id="KW-0915">Sodium</keyword>
<protein>
    <submittedName>
        <fullName evidence="13 14">Sodium-dependent multivitamin transporter, putative</fullName>
    </submittedName>
</protein>